<evidence type="ECO:0000313" key="7">
    <source>
        <dbReference type="Proteomes" id="UP001595909"/>
    </source>
</evidence>
<dbReference type="PANTHER" id="PTHR48073:SF2">
    <property type="entry name" value="O-SUCCINYLBENZOATE SYNTHASE"/>
    <property type="match status" value="1"/>
</dbReference>
<proteinExistence type="inferred from homology"/>
<evidence type="ECO:0000256" key="2">
    <source>
        <dbReference type="ARBA" id="ARBA00022842"/>
    </source>
</evidence>
<dbReference type="RefSeq" id="WP_274188363.1">
    <property type="nucleotide sequence ID" value="NZ_BAABHN010000020.1"/>
</dbReference>
<evidence type="ECO:0000256" key="4">
    <source>
        <dbReference type="HAMAP-Rule" id="MF_00470"/>
    </source>
</evidence>
<feature type="domain" description="Mandelate racemase/muconate lactonizing enzyme C-terminal" evidence="5">
    <location>
        <begin position="76"/>
        <end position="180"/>
    </location>
</feature>
<accession>A0ABV9RF86</accession>
<dbReference type="Pfam" id="PF18374">
    <property type="entry name" value="Enolase_like_N"/>
    <property type="match status" value="1"/>
</dbReference>
<keyword evidence="2 4" id="KW-0460">Magnesium</keyword>
<comment type="pathway">
    <text evidence="4">Quinol/quinone metabolism; 1,4-dihydroxy-2-naphthoate biosynthesis; 1,4-dihydroxy-2-naphthoate from chorismate: step 4/7.</text>
</comment>
<feature type="active site" description="Proton donor" evidence="4">
    <location>
        <position position="98"/>
    </location>
</feature>
<dbReference type="SFLD" id="SFLDF00009">
    <property type="entry name" value="o-succinylbenzoate_synthase"/>
    <property type="match status" value="1"/>
</dbReference>
<dbReference type="InterPro" id="IPR010196">
    <property type="entry name" value="OSB_synthase_MenC1"/>
</dbReference>
<evidence type="ECO:0000259" key="5">
    <source>
        <dbReference type="SMART" id="SM00922"/>
    </source>
</evidence>
<dbReference type="Proteomes" id="UP001595909">
    <property type="component" value="Unassembled WGS sequence"/>
</dbReference>
<keyword evidence="3 4" id="KW-0456">Lyase</keyword>
<organism evidence="6 7">
    <name type="scientific">Actinomycetospora chibensis</name>
    <dbReference type="NCBI Taxonomy" id="663606"/>
    <lineage>
        <taxon>Bacteria</taxon>
        <taxon>Bacillati</taxon>
        <taxon>Actinomycetota</taxon>
        <taxon>Actinomycetes</taxon>
        <taxon>Pseudonocardiales</taxon>
        <taxon>Pseudonocardiaceae</taxon>
        <taxon>Actinomycetospora</taxon>
    </lineage>
</organism>
<keyword evidence="1 4" id="KW-0479">Metal-binding</keyword>
<sequence length="327" mass="34153">MGPASVVALPLRTRFRGITTRELALVEGPAGWGEFCPFVEYDDAEALAWWRCAREAAYEGWPAPVREQVEVNTTVPAVGPEHAHRIVAASGARTAKVKVAEKGQDAARTLTDDLVRVEAVRDALGAGGQVRVDANGGWDVDGAVAAIRALARAAGGLEYVEQPCASVDELAAVRRRVDVPVAADESIRRAEDPLLVVRAEAADVAVLKVAPLGGVRAALRMAEEIGLPCVVSSAVESSVGLAAGLALAGALPDLPYACGLGTADLLAADVVTAPLHPVSGVLDVPRHPPVPDLELLARYDADPDAREWWTARLRRVQALAGAPAPPA</sequence>
<dbReference type="SMART" id="SM00922">
    <property type="entry name" value="MR_MLE"/>
    <property type="match status" value="1"/>
</dbReference>
<dbReference type="SFLD" id="SFLDS00001">
    <property type="entry name" value="Enolase"/>
    <property type="match status" value="1"/>
</dbReference>
<evidence type="ECO:0000256" key="1">
    <source>
        <dbReference type="ARBA" id="ARBA00022723"/>
    </source>
</evidence>
<dbReference type="InterPro" id="IPR029065">
    <property type="entry name" value="Enolase_C-like"/>
</dbReference>
<comment type="function">
    <text evidence="4">Converts 2-succinyl-6-hydroxy-2,4-cyclohexadiene-1-carboxylate (SHCHC) to 2-succinylbenzoate (OSB).</text>
</comment>
<comment type="cofactor">
    <cofactor evidence="4">
        <name>a divalent metal cation</name>
        <dbReference type="ChEBI" id="CHEBI:60240"/>
    </cofactor>
</comment>
<dbReference type="EC" id="4.2.1.113" evidence="4"/>
<feature type="binding site" evidence="4">
    <location>
        <position position="133"/>
    </location>
    <ligand>
        <name>Mg(2+)</name>
        <dbReference type="ChEBI" id="CHEBI:18420"/>
    </ligand>
</feature>
<dbReference type="Pfam" id="PF13378">
    <property type="entry name" value="MR_MLE_C"/>
    <property type="match status" value="1"/>
</dbReference>
<comment type="similarity">
    <text evidence="4">Belongs to the mandelate racemase/muconate lactonizing enzyme family. MenC type 1 subfamily.</text>
</comment>
<dbReference type="SUPFAM" id="SSF51604">
    <property type="entry name" value="Enolase C-terminal domain-like"/>
    <property type="match status" value="1"/>
</dbReference>
<evidence type="ECO:0000313" key="6">
    <source>
        <dbReference type="EMBL" id="MFC4832863.1"/>
    </source>
</evidence>
<dbReference type="GO" id="GO:0043748">
    <property type="term" value="F:O-succinylbenzoate synthase activity"/>
    <property type="evidence" value="ECO:0007669"/>
    <property type="project" value="UniProtKB-EC"/>
</dbReference>
<dbReference type="EMBL" id="JBHSIM010000020">
    <property type="protein sequence ID" value="MFC4832863.1"/>
    <property type="molecule type" value="Genomic_DNA"/>
</dbReference>
<comment type="catalytic activity">
    <reaction evidence="4">
        <text>(1R,6R)-6-hydroxy-2-succinyl-cyclohexa-2,4-diene-1-carboxylate = 2-succinylbenzoate + H2O</text>
        <dbReference type="Rhea" id="RHEA:10196"/>
        <dbReference type="ChEBI" id="CHEBI:15377"/>
        <dbReference type="ChEBI" id="CHEBI:18325"/>
        <dbReference type="ChEBI" id="CHEBI:58689"/>
        <dbReference type="EC" id="4.2.1.113"/>
    </reaction>
</comment>
<name>A0ABV9RF86_9PSEU</name>
<feature type="binding site" evidence="4">
    <location>
        <position position="184"/>
    </location>
    <ligand>
        <name>Mg(2+)</name>
        <dbReference type="ChEBI" id="CHEBI:18420"/>
    </ligand>
</feature>
<dbReference type="InterPro" id="IPR013342">
    <property type="entry name" value="Mandelate_racemase_C"/>
</dbReference>
<feature type="binding site" evidence="4">
    <location>
        <position position="161"/>
    </location>
    <ligand>
        <name>Mg(2+)</name>
        <dbReference type="ChEBI" id="CHEBI:18420"/>
    </ligand>
</feature>
<keyword evidence="7" id="KW-1185">Reference proteome</keyword>
<feature type="active site" description="Proton acceptor" evidence="4">
    <location>
        <position position="208"/>
    </location>
</feature>
<dbReference type="SFLD" id="SFLDG00180">
    <property type="entry name" value="muconate_cycloisomerase"/>
    <property type="match status" value="1"/>
</dbReference>
<dbReference type="Gene3D" id="3.20.20.120">
    <property type="entry name" value="Enolase-like C-terminal domain"/>
    <property type="match status" value="1"/>
</dbReference>
<dbReference type="NCBIfam" id="NF002782">
    <property type="entry name" value="PRK02901.1"/>
    <property type="match status" value="1"/>
</dbReference>
<protein>
    <recommendedName>
        <fullName evidence="4">o-succinylbenzoate synthase</fullName>
        <shortName evidence="4">OSB synthase</shortName>
        <shortName evidence="4">OSBS</shortName>
        <ecNumber evidence="4">4.2.1.113</ecNumber>
    </recommendedName>
    <alternativeName>
        <fullName evidence="4">4-(2'-carboxyphenyl)-4-oxybutyric acid synthase</fullName>
    </alternativeName>
    <alternativeName>
        <fullName evidence="4">o-succinylbenzoic acid synthase</fullName>
    </alternativeName>
</protein>
<comment type="caution">
    <text evidence="6">The sequence shown here is derived from an EMBL/GenBank/DDBJ whole genome shotgun (WGS) entry which is preliminary data.</text>
</comment>
<reference evidence="7" key="1">
    <citation type="journal article" date="2019" name="Int. J. Syst. Evol. Microbiol.">
        <title>The Global Catalogue of Microorganisms (GCM) 10K type strain sequencing project: providing services to taxonomists for standard genome sequencing and annotation.</title>
        <authorList>
            <consortium name="The Broad Institute Genomics Platform"/>
            <consortium name="The Broad Institute Genome Sequencing Center for Infectious Disease"/>
            <person name="Wu L."/>
            <person name="Ma J."/>
        </authorList>
    </citation>
    <scope>NUCLEOTIDE SEQUENCE [LARGE SCALE GENOMIC DNA]</scope>
    <source>
        <strain evidence="7">CCUG 50347</strain>
    </source>
</reference>
<evidence type="ECO:0000256" key="3">
    <source>
        <dbReference type="ARBA" id="ARBA00023239"/>
    </source>
</evidence>
<comment type="pathway">
    <text evidence="4">Quinol/quinone metabolism; menaquinone biosynthesis.</text>
</comment>
<keyword evidence="4" id="KW-0474">Menaquinone biosynthesis</keyword>
<dbReference type="HAMAP" id="MF_00470">
    <property type="entry name" value="MenC_1"/>
    <property type="match status" value="1"/>
</dbReference>
<dbReference type="InterPro" id="IPR036849">
    <property type="entry name" value="Enolase-like_C_sf"/>
</dbReference>
<gene>
    <name evidence="4" type="primary">menC</name>
    <name evidence="6" type="ORF">ACFPEL_10625</name>
</gene>
<dbReference type="PANTHER" id="PTHR48073">
    <property type="entry name" value="O-SUCCINYLBENZOATE SYNTHASE-RELATED"/>
    <property type="match status" value="1"/>
</dbReference>